<feature type="region of interest" description="Disordered" evidence="1">
    <location>
        <begin position="1"/>
        <end position="25"/>
    </location>
</feature>
<dbReference type="Proteomes" id="UP000198875">
    <property type="component" value="Unassembled WGS sequence"/>
</dbReference>
<dbReference type="EMBL" id="CSTD01000001">
    <property type="protein sequence ID" value="CPR00825.1"/>
    <property type="molecule type" value="Genomic_DNA"/>
</dbReference>
<dbReference type="Gene3D" id="3.30.429.10">
    <property type="entry name" value="Macrophage Migration Inhibitory Factor"/>
    <property type="match status" value="2"/>
</dbReference>
<evidence type="ECO:0000256" key="1">
    <source>
        <dbReference type="SAM" id="MobiDB-lite"/>
    </source>
</evidence>
<sequence>MNSIGGVDNIDRGAHRAGAGPLQDEDVEANHVANYARKLSVSPLAARRSLTEADAMPLMRVTLTPGAFGDAQKARLVGALTEAACSAESVPDRPESRMRALVLLQELAPESFYSAGVSADAAVAGVFIDWQVSTGVLDGARKEQFAQDLQRAAESAADAPGDRMVVTSCVIHEVPEGQWAQNGAIRRLPEAASMAGFEHLTPIASHR</sequence>
<protein>
    <submittedName>
        <fullName evidence="2">Tautomerase enzyme</fullName>
    </submittedName>
</protein>
<accession>A0A0U0W1H5</accession>
<dbReference type="AlphaFoldDB" id="A0A0U0W1H5"/>
<proteinExistence type="predicted"/>
<name>A0A0U0W1H5_MYCBE</name>
<dbReference type="SUPFAM" id="SSF55331">
    <property type="entry name" value="Tautomerase/MIF"/>
    <property type="match status" value="1"/>
</dbReference>
<organism evidence="2 3">
    <name type="scientific">Mycobacterium bohemicum DSM 44277</name>
    <dbReference type="NCBI Taxonomy" id="1236609"/>
    <lineage>
        <taxon>Bacteria</taxon>
        <taxon>Bacillati</taxon>
        <taxon>Actinomycetota</taxon>
        <taxon>Actinomycetes</taxon>
        <taxon>Mycobacteriales</taxon>
        <taxon>Mycobacteriaceae</taxon>
        <taxon>Mycobacterium</taxon>
    </lineage>
</organism>
<evidence type="ECO:0000313" key="3">
    <source>
        <dbReference type="Proteomes" id="UP000198875"/>
    </source>
</evidence>
<gene>
    <name evidence="2" type="ORF">BN971_00023</name>
</gene>
<dbReference type="InterPro" id="IPR014347">
    <property type="entry name" value="Tautomerase/MIF_sf"/>
</dbReference>
<evidence type="ECO:0000313" key="2">
    <source>
        <dbReference type="EMBL" id="CPR00825.1"/>
    </source>
</evidence>
<reference evidence="2 3" key="1">
    <citation type="submission" date="2015-03" db="EMBL/GenBank/DDBJ databases">
        <authorList>
            <person name="Murphy D."/>
        </authorList>
    </citation>
    <scope>NUCLEOTIDE SEQUENCE [LARGE SCALE GENOMIC DNA]</scope>
    <source>
        <strain evidence="2 3">DSM 44277</strain>
    </source>
</reference>